<comment type="similarity">
    <text evidence="4">Belongs to the protein kinase superfamily. Ser/Thr protein kinase family.</text>
</comment>
<protein>
    <recommendedName>
        <fullName evidence="25">Receptor kinase-like protein Xa21</fullName>
        <ecNumber evidence="5">2.7.11.1</ecNumber>
    </recommendedName>
</protein>
<keyword evidence="6" id="KW-1003">Cell membrane</keyword>
<dbReference type="CDD" id="cd14066">
    <property type="entry name" value="STKc_IRAK"/>
    <property type="match status" value="1"/>
</dbReference>
<evidence type="ECO:0000256" key="6">
    <source>
        <dbReference type="ARBA" id="ARBA00022475"/>
    </source>
</evidence>
<dbReference type="FunFam" id="3.80.10.10:FF:000095">
    <property type="entry name" value="LRR receptor-like serine/threonine-protein kinase GSO1"/>
    <property type="match status" value="1"/>
</dbReference>
<dbReference type="Pfam" id="PF00560">
    <property type="entry name" value="LRR_1"/>
    <property type="match status" value="1"/>
</dbReference>
<dbReference type="GO" id="GO:0004674">
    <property type="term" value="F:protein serine/threonine kinase activity"/>
    <property type="evidence" value="ECO:0007669"/>
    <property type="project" value="UniProtKB-KW"/>
</dbReference>
<accession>A0AAV5D300</accession>
<keyword evidence="15" id="KW-0418">Kinase</keyword>
<dbReference type="Pfam" id="PF08263">
    <property type="entry name" value="LRRNT_2"/>
    <property type="match status" value="1"/>
</dbReference>
<keyword evidence="16 26" id="KW-0067">ATP-binding</keyword>
<keyword evidence="9" id="KW-0433">Leucine-rich repeat</keyword>
<keyword evidence="10" id="KW-0808">Transferase</keyword>
<evidence type="ECO:0000256" key="23">
    <source>
        <dbReference type="ARBA" id="ARBA00054320"/>
    </source>
</evidence>
<evidence type="ECO:0000313" key="30">
    <source>
        <dbReference type="EMBL" id="GJN04405.1"/>
    </source>
</evidence>
<gene>
    <name evidence="30" type="primary">ga21952</name>
    <name evidence="30" type="ORF">PR202_ga21952</name>
</gene>
<dbReference type="SMART" id="SM00220">
    <property type="entry name" value="S_TKc"/>
    <property type="match status" value="1"/>
</dbReference>
<keyword evidence="20" id="KW-0325">Glycoprotein</keyword>
<dbReference type="InterPro" id="IPR003591">
    <property type="entry name" value="Leu-rich_rpt_typical-subtyp"/>
</dbReference>
<dbReference type="InterPro" id="IPR008271">
    <property type="entry name" value="Ser/Thr_kinase_AS"/>
</dbReference>
<dbReference type="Gene3D" id="3.80.10.10">
    <property type="entry name" value="Ribonuclease Inhibitor"/>
    <property type="match status" value="3"/>
</dbReference>
<evidence type="ECO:0000256" key="24">
    <source>
        <dbReference type="ARBA" id="ARBA00056628"/>
    </source>
</evidence>
<comment type="subcellular location">
    <subcellularLocation>
        <location evidence="1">Cell membrane</location>
        <topology evidence="1">Single-pass membrane protein</topology>
    </subcellularLocation>
    <subcellularLocation>
        <location evidence="2">Endoplasmic reticulum membrane</location>
        <topology evidence="2">Single-pass membrane protein</topology>
    </subcellularLocation>
    <subcellularLocation>
        <location evidence="3">Membrane</location>
        <topology evidence="3">Single-pass type I membrane protein</topology>
    </subcellularLocation>
</comment>
<feature type="binding site" evidence="26">
    <location>
        <position position="749"/>
    </location>
    <ligand>
        <name>ATP</name>
        <dbReference type="ChEBI" id="CHEBI:30616"/>
    </ligand>
</feature>
<keyword evidence="18 27" id="KW-0472">Membrane</keyword>
<keyword evidence="8" id="KW-0597">Phosphoprotein</keyword>
<dbReference type="InterPro" id="IPR055414">
    <property type="entry name" value="LRR_R13L4/SHOC2-like"/>
</dbReference>
<evidence type="ECO:0000256" key="16">
    <source>
        <dbReference type="ARBA" id="ARBA00022840"/>
    </source>
</evidence>
<dbReference type="SUPFAM" id="SSF52047">
    <property type="entry name" value="RNI-like"/>
    <property type="match status" value="1"/>
</dbReference>
<dbReference type="Pfam" id="PF00069">
    <property type="entry name" value="Pkinase"/>
    <property type="match status" value="1"/>
</dbReference>
<evidence type="ECO:0000259" key="29">
    <source>
        <dbReference type="PROSITE" id="PS50011"/>
    </source>
</evidence>
<dbReference type="InterPro" id="IPR032675">
    <property type="entry name" value="LRR_dom_sf"/>
</dbReference>
<keyword evidence="17 27" id="KW-1133">Transmembrane helix</keyword>
<dbReference type="Gene3D" id="1.10.510.10">
    <property type="entry name" value="Transferase(Phosphotransferase) domain 1"/>
    <property type="match status" value="1"/>
</dbReference>
<dbReference type="FunFam" id="1.10.510.10:FF:000358">
    <property type="entry name" value="Putative leucine-rich repeat receptor-like serine/threonine-protein kinase"/>
    <property type="match status" value="1"/>
</dbReference>
<evidence type="ECO:0000256" key="21">
    <source>
        <dbReference type="ARBA" id="ARBA00047899"/>
    </source>
</evidence>
<evidence type="ECO:0000256" key="9">
    <source>
        <dbReference type="ARBA" id="ARBA00022614"/>
    </source>
</evidence>
<evidence type="ECO:0000256" key="3">
    <source>
        <dbReference type="ARBA" id="ARBA00004479"/>
    </source>
</evidence>
<evidence type="ECO:0000256" key="12">
    <source>
        <dbReference type="ARBA" id="ARBA00022729"/>
    </source>
</evidence>
<organism evidence="30 31">
    <name type="scientific">Eleusine coracana subsp. coracana</name>
    <dbReference type="NCBI Taxonomy" id="191504"/>
    <lineage>
        <taxon>Eukaryota</taxon>
        <taxon>Viridiplantae</taxon>
        <taxon>Streptophyta</taxon>
        <taxon>Embryophyta</taxon>
        <taxon>Tracheophyta</taxon>
        <taxon>Spermatophyta</taxon>
        <taxon>Magnoliopsida</taxon>
        <taxon>Liliopsida</taxon>
        <taxon>Poales</taxon>
        <taxon>Poaceae</taxon>
        <taxon>PACMAD clade</taxon>
        <taxon>Chloridoideae</taxon>
        <taxon>Cynodonteae</taxon>
        <taxon>Eleusininae</taxon>
        <taxon>Eleusine</taxon>
    </lineage>
</organism>
<comment type="catalytic activity">
    <reaction evidence="21">
        <text>L-threonyl-[protein] + ATP = O-phospho-L-threonyl-[protein] + ADP + H(+)</text>
        <dbReference type="Rhea" id="RHEA:46608"/>
        <dbReference type="Rhea" id="RHEA-COMP:11060"/>
        <dbReference type="Rhea" id="RHEA-COMP:11605"/>
        <dbReference type="ChEBI" id="CHEBI:15378"/>
        <dbReference type="ChEBI" id="CHEBI:30013"/>
        <dbReference type="ChEBI" id="CHEBI:30616"/>
        <dbReference type="ChEBI" id="CHEBI:61977"/>
        <dbReference type="ChEBI" id="CHEBI:456216"/>
        <dbReference type="EC" id="2.7.11.1"/>
    </reaction>
</comment>
<dbReference type="PROSITE" id="PS00108">
    <property type="entry name" value="PROTEIN_KINASE_ST"/>
    <property type="match status" value="1"/>
</dbReference>
<evidence type="ECO:0000256" key="15">
    <source>
        <dbReference type="ARBA" id="ARBA00022777"/>
    </source>
</evidence>
<evidence type="ECO:0000256" key="28">
    <source>
        <dbReference type="SAM" id="SignalP"/>
    </source>
</evidence>
<dbReference type="SUPFAM" id="SSF52058">
    <property type="entry name" value="L domain-like"/>
    <property type="match status" value="1"/>
</dbReference>
<evidence type="ECO:0000256" key="5">
    <source>
        <dbReference type="ARBA" id="ARBA00012513"/>
    </source>
</evidence>
<feature type="transmembrane region" description="Helical" evidence="27">
    <location>
        <begin position="664"/>
        <end position="686"/>
    </location>
</feature>
<dbReference type="PROSITE" id="PS00107">
    <property type="entry name" value="PROTEIN_KINASE_ATP"/>
    <property type="match status" value="1"/>
</dbReference>
<dbReference type="InterPro" id="IPR017441">
    <property type="entry name" value="Protein_kinase_ATP_BS"/>
</dbReference>
<evidence type="ECO:0000256" key="7">
    <source>
        <dbReference type="ARBA" id="ARBA00022527"/>
    </source>
</evidence>
<dbReference type="EC" id="2.7.11.1" evidence="5"/>
<proteinExistence type="inferred from homology"/>
<dbReference type="InterPro" id="IPR013210">
    <property type="entry name" value="LRR_N_plant-typ"/>
</dbReference>
<keyword evidence="14 26" id="KW-0547">Nucleotide-binding</keyword>
<reference evidence="30" key="2">
    <citation type="submission" date="2021-12" db="EMBL/GenBank/DDBJ databases">
        <title>Resequencing data analysis of finger millet.</title>
        <authorList>
            <person name="Hatakeyama M."/>
            <person name="Aluri S."/>
            <person name="Balachadran M.T."/>
            <person name="Sivarajan S.R."/>
            <person name="Poveda L."/>
            <person name="Shimizu-Inatsugi R."/>
            <person name="Schlapbach R."/>
            <person name="Sreeman S.M."/>
            <person name="Shimizu K.K."/>
        </authorList>
    </citation>
    <scope>NUCLEOTIDE SEQUENCE</scope>
</reference>
<dbReference type="FunFam" id="3.30.200.20:FF:000432">
    <property type="entry name" value="LRR receptor-like serine/threonine-protein kinase EFR"/>
    <property type="match status" value="1"/>
</dbReference>
<dbReference type="InterPro" id="IPR001611">
    <property type="entry name" value="Leu-rich_rpt"/>
</dbReference>
<dbReference type="SMART" id="SM00369">
    <property type="entry name" value="LRR_TYP"/>
    <property type="match status" value="12"/>
</dbReference>
<evidence type="ECO:0000256" key="13">
    <source>
        <dbReference type="ARBA" id="ARBA00022737"/>
    </source>
</evidence>
<dbReference type="PANTHER" id="PTHR45974:SF272">
    <property type="entry name" value="LEUCINE RICH REPEAT FAMILY PROTEIN, EXPRESSED"/>
    <property type="match status" value="1"/>
</dbReference>
<evidence type="ECO:0000256" key="20">
    <source>
        <dbReference type="ARBA" id="ARBA00023180"/>
    </source>
</evidence>
<comment type="function">
    <text evidence="23">Receptor kinase that detects X.oryzae pv. oryzae protein Ax21 to promote innate immunity. Following X.oryzae pv. oryzae protein Ax21 detection, undergoes cleavage, releasing the processed protein kinase Xa21 chain.</text>
</comment>
<feature type="signal peptide" evidence="28">
    <location>
        <begin position="1"/>
        <end position="36"/>
    </location>
</feature>
<dbReference type="PROSITE" id="PS50011">
    <property type="entry name" value="PROTEIN_KINASE_DOM"/>
    <property type="match status" value="1"/>
</dbReference>
<feature type="chain" id="PRO_5043775185" description="Receptor kinase-like protein Xa21" evidence="28">
    <location>
        <begin position="37"/>
        <end position="1026"/>
    </location>
</feature>
<keyword evidence="19" id="KW-0675">Receptor</keyword>
<evidence type="ECO:0000256" key="26">
    <source>
        <dbReference type="PROSITE-ProRule" id="PRU10141"/>
    </source>
</evidence>
<keyword evidence="11 27" id="KW-0812">Transmembrane</keyword>
<evidence type="ECO:0000256" key="25">
    <source>
        <dbReference type="ARBA" id="ARBA00072040"/>
    </source>
</evidence>
<dbReference type="InterPro" id="IPR011009">
    <property type="entry name" value="Kinase-like_dom_sf"/>
</dbReference>
<evidence type="ECO:0000256" key="17">
    <source>
        <dbReference type="ARBA" id="ARBA00022989"/>
    </source>
</evidence>
<dbReference type="GO" id="GO:0005524">
    <property type="term" value="F:ATP binding"/>
    <property type="evidence" value="ECO:0007669"/>
    <property type="project" value="UniProtKB-UniRule"/>
</dbReference>
<evidence type="ECO:0000313" key="31">
    <source>
        <dbReference type="Proteomes" id="UP001054889"/>
    </source>
</evidence>
<name>A0AAV5D300_ELECO</name>
<dbReference type="Pfam" id="PF13855">
    <property type="entry name" value="LRR_8"/>
    <property type="match status" value="3"/>
</dbReference>
<evidence type="ECO:0000256" key="27">
    <source>
        <dbReference type="SAM" id="Phobius"/>
    </source>
</evidence>
<keyword evidence="12 28" id="KW-0732">Signal</keyword>
<dbReference type="Proteomes" id="UP001054889">
    <property type="component" value="Unassembled WGS sequence"/>
</dbReference>
<evidence type="ECO:0000256" key="1">
    <source>
        <dbReference type="ARBA" id="ARBA00004162"/>
    </source>
</evidence>
<dbReference type="Pfam" id="PF23598">
    <property type="entry name" value="LRR_14"/>
    <property type="match status" value="1"/>
</dbReference>
<dbReference type="FunFam" id="3.80.10.10:FF:000288">
    <property type="entry name" value="LRR receptor-like serine/threonine-protein kinase EFR"/>
    <property type="match status" value="1"/>
</dbReference>
<evidence type="ECO:0000256" key="8">
    <source>
        <dbReference type="ARBA" id="ARBA00022553"/>
    </source>
</evidence>
<keyword evidence="31" id="KW-1185">Reference proteome</keyword>
<evidence type="ECO:0000256" key="10">
    <source>
        <dbReference type="ARBA" id="ARBA00022679"/>
    </source>
</evidence>
<dbReference type="SUPFAM" id="SSF56112">
    <property type="entry name" value="Protein kinase-like (PK-like)"/>
    <property type="match status" value="1"/>
</dbReference>
<dbReference type="Gene3D" id="3.30.200.20">
    <property type="entry name" value="Phosphorylase Kinase, domain 1"/>
    <property type="match status" value="1"/>
</dbReference>
<reference evidence="30" key="1">
    <citation type="journal article" date="2018" name="DNA Res.">
        <title>Multiple hybrid de novo genome assembly of finger millet, an orphan allotetraploid crop.</title>
        <authorList>
            <person name="Hatakeyama M."/>
            <person name="Aluri S."/>
            <person name="Balachadran M.T."/>
            <person name="Sivarajan S.R."/>
            <person name="Patrignani A."/>
            <person name="Gruter S."/>
            <person name="Poveda L."/>
            <person name="Shimizu-Inatsugi R."/>
            <person name="Baeten J."/>
            <person name="Francoijs K.J."/>
            <person name="Nataraja K.N."/>
            <person name="Reddy Y.A.N."/>
            <person name="Phadnis S."/>
            <person name="Ravikumar R.L."/>
            <person name="Schlapbach R."/>
            <person name="Sreeman S.M."/>
            <person name="Shimizu K.K."/>
        </authorList>
    </citation>
    <scope>NUCLEOTIDE SEQUENCE</scope>
</reference>
<evidence type="ECO:0000256" key="4">
    <source>
        <dbReference type="ARBA" id="ARBA00008684"/>
    </source>
</evidence>
<dbReference type="EMBL" id="BQKI01000011">
    <property type="protein sequence ID" value="GJN04405.1"/>
    <property type="molecule type" value="Genomic_DNA"/>
</dbReference>
<keyword evidence="7" id="KW-0723">Serine/threonine-protein kinase</keyword>
<dbReference type="InterPro" id="IPR000719">
    <property type="entry name" value="Prot_kinase_dom"/>
</dbReference>
<evidence type="ECO:0000256" key="22">
    <source>
        <dbReference type="ARBA" id="ARBA00048679"/>
    </source>
</evidence>
<evidence type="ECO:0000256" key="19">
    <source>
        <dbReference type="ARBA" id="ARBA00023170"/>
    </source>
</evidence>
<evidence type="ECO:0000256" key="11">
    <source>
        <dbReference type="ARBA" id="ARBA00022692"/>
    </source>
</evidence>
<comment type="catalytic activity">
    <reaction evidence="22">
        <text>L-seryl-[protein] + ATP = O-phospho-L-seryl-[protein] + ADP + H(+)</text>
        <dbReference type="Rhea" id="RHEA:17989"/>
        <dbReference type="Rhea" id="RHEA-COMP:9863"/>
        <dbReference type="Rhea" id="RHEA-COMP:11604"/>
        <dbReference type="ChEBI" id="CHEBI:15378"/>
        <dbReference type="ChEBI" id="CHEBI:29999"/>
        <dbReference type="ChEBI" id="CHEBI:30616"/>
        <dbReference type="ChEBI" id="CHEBI:83421"/>
        <dbReference type="ChEBI" id="CHEBI:456216"/>
        <dbReference type="EC" id="2.7.11.1"/>
    </reaction>
</comment>
<evidence type="ECO:0000256" key="2">
    <source>
        <dbReference type="ARBA" id="ARBA00004389"/>
    </source>
</evidence>
<dbReference type="PANTHER" id="PTHR45974">
    <property type="entry name" value="RECEPTOR-LIKE PROTEIN 55"/>
    <property type="match status" value="1"/>
</dbReference>
<comment type="caution">
    <text evidence="30">The sequence shown here is derived from an EMBL/GenBank/DDBJ whole genome shotgun (WGS) entry which is preliminary data.</text>
</comment>
<dbReference type="GO" id="GO:0005886">
    <property type="term" value="C:plasma membrane"/>
    <property type="evidence" value="ECO:0007669"/>
    <property type="project" value="UniProtKB-SubCell"/>
</dbReference>
<dbReference type="AlphaFoldDB" id="A0AAV5D300"/>
<sequence length="1026" mass="111339">MVIVETSELMKLSVSAFLSPVLLVLLLLLLPHSTSSVLPVNETDRMALLDFKLSCRDPRGSLASWNTSRHFCYWKGVSCSQKHPQRVILLDLTDQGLIGHISPSLGNLTYLRVLRLSNNSLTGEIPTSFGQLRRLEVISMSNNSLQGWIPEELYNCSNAQILSLYSNKLKGTLPRSIGSLTKLVILNLSANNLTGSIPCSIGNMTALTVISLSENYLQGSIPGELGMLSGISTLSFGFNSLSGRVPLTLFNISSLSSLGLELNHLDKAMLPSDFGSHLPNLLHLGLDSNQFVGSIPPSVANASRLIDIGLSRNNFSGMVPSSLGSLHDLAFLNLESNHLETSDRESWQFIDSLANCSKLQTFALSINNIGGVVPNSIGNLSSKLQILYLGTNQLSGMFPSGIANLRSLIALSLENNQYNGAIPEWIGNLENLQVLYLEGNSLSGPIPYSIGNLSQLSYLYLQDNKIDGILPPSLGNMKSLLRLNITNNSLQGSVPAEIFSLPSLISCELSFNKLGGTLPPESGNAKQLVELRLSSNKLSGEIPHTLGDCHGLNIIELAHNSLSGEIPVSLGHLESLKELNFSHNNLSGTIPKSMAGLKLLDQMDLSYNHLIGEVPKKGVFLNASALVLEGNSGLCGGISELHIPTCPVVTSYLTQRRLSTRVKIITAVAIIVISLLVTIIVLTLLLRRKKKKEASTTLPLFTKTFLKVTYKDLAEATDRFSESNLIGRGRYGSVYKARLHGESDFVAVKVFNIEARGANRSFMAECEALRSLRHRNLVPILTACSSIDSGGNDFKALVYEFMPNGSLDSLLYPKEDGTHTSCYLTLAQRLAIACDIANALEYLHHGSQRSIVHSDLKPSNILLGIDMTAHISDFGLARFLDIASTTSTVAVKGTIGYIAPEYATGGPLMTPGDVYSFGIVLLEMFIGRRPTDDMFKDGLSIVSFVEAWSTDHILEIVDAGLKEEINDFGDPNESMVTVVDCVQSVVRIGLSCTRRLPNERMNMIEVAQKLQALGMNMGDEALQVMP</sequence>
<feature type="domain" description="Protein kinase" evidence="29">
    <location>
        <begin position="720"/>
        <end position="1013"/>
    </location>
</feature>
<dbReference type="GO" id="GO:0005789">
    <property type="term" value="C:endoplasmic reticulum membrane"/>
    <property type="evidence" value="ECO:0007669"/>
    <property type="project" value="UniProtKB-SubCell"/>
</dbReference>
<keyword evidence="13" id="KW-0677">Repeat</keyword>
<comment type="function">
    <text evidence="24">The processed protein kinase Xa21 chain released by protein cleavage after X.oryzae pv. oryzae protein Ax21 detection translocates into the nucleus where it can bind and regulate WRKY62, a transcription factor. Confers resistance to the bacterial pathogen X.oryzae pv. oryzae (Xoo).</text>
</comment>
<evidence type="ECO:0000256" key="18">
    <source>
        <dbReference type="ARBA" id="ARBA00023136"/>
    </source>
</evidence>
<evidence type="ECO:0000256" key="14">
    <source>
        <dbReference type="ARBA" id="ARBA00022741"/>
    </source>
</evidence>